<feature type="transmembrane region" description="Helical" evidence="1">
    <location>
        <begin position="7"/>
        <end position="26"/>
    </location>
</feature>
<evidence type="ECO:0000313" key="6">
    <source>
        <dbReference type="Proteomes" id="UP000583929"/>
    </source>
</evidence>
<keyword evidence="1" id="KW-0812">Transmembrane</keyword>
<comment type="caution">
    <text evidence="4">The sequence shown here is derived from an EMBL/GenBank/DDBJ whole genome shotgun (WGS) entry which is preliminary data.</text>
</comment>
<evidence type="ECO:0000259" key="2">
    <source>
        <dbReference type="Pfam" id="PF14111"/>
    </source>
</evidence>
<dbReference type="Proteomes" id="UP000525078">
    <property type="component" value="Unassembled WGS sequence"/>
</dbReference>
<reference evidence="5 6" key="1">
    <citation type="journal article" date="2020" name="bioRxiv">
        <title>Sequence and annotation of 42 cannabis genomes reveals extensive copy number variation in cannabinoid synthesis and pathogen resistance genes.</title>
        <authorList>
            <person name="Mckernan K.J."/>
            <person name="Helbert Y."/>
            <person name="Kane L.T."/>
            <person name="Ebling H."/>
            <person name="Zhang L."/>
            <person name="Liu B."/>
            <person name="Eaton Z."/>
            <person name="Mclaughlin S."/>
            <person name="Kingan S."/>
            <person name="Baybayan P."/>
            <person name="Concepcion G."/>
            <person name="Jordan M."/>
            <person name="Riva A."/>
            <person name="Barbazuk W."/>
            <person name="Harkins T."/>
        </authorList>
    </citation>
    <scope>NUCLEOTIDE SEQUENCE [LARGE SCALE GENOMIC DNA]</scope>
    <source>
        <strain evidence="5 6">cv. Jamaican Lion 4</strain>
        <strain evidence="4">Father</strain>
        <strain evidence="3">Mother</strain>
        <tissue evidence="4">Leaf</tissue>
    </source>
</reference>
<dbReference type="Proteomes" id="UP000583929">
    <property type="component" value="Unassembled WGS sequence"/>
</dbReference>
<dbReference type="PANTHER" id="PTHR31286">
    <property type="entry name" value="GLYCINE-RICH CELL WALL STRUCTURAL PROTEIN 1.8-LIKE"/>
    <property type="match status" value="1"/>
</dbReference>
<organism evidence="4 6">
    <name type="scientific">Cannabis sativa</name>
    <name type="common">Hemp</name>
    <name type="synonym">Marijuana</name>
    <dbReference type="NCBI Taxonomy" id="3483"/>
    <lineage>
        <taxon>Eukaryota</taxon>
        <taxon>Viridiplantae</taxon>
        <taxon>Streptophyta</taxon>
        <taxon>Embryophyta</taxon>
        <taxon>Tracheophyta</taxon>
        <taxon>Spermatophyta</taxon>
        <taxon>Magnoliopsida</taxon>
        <taxon>eudicotyledons</taxon>
        <taxon>Gunneridae</taxon>
        <taxon>Pentapetalae</taxon>
        <taxon>rosids</taxon>
        <taxon>fabids</taxon>
        <taxon>Rosales</taxon>
        <taxon>Cannabaceae</taxon>
        <taxon>Cannabis</taxon>
    </lineage>
</organism>
<feature type="transmembrane region" description="Helical" evidence="1">
    <location>
        <begin position="232"/>
        <end position="251"/>
    </location>
</feature>
<keyword evidence="6" id="KW-1185">Reference proteome</keyword>
<accession>A0A7J6EK17</accession>
<evidence type="ECO:0000313" key="4">
    <source>
        <dbReference type="EMBL" id="KAF4358050.1"/>
    </source>
</evidence>
<dbReference type="InterPro" id="IPR040256">
    <property type="entry name" value="At4g02000-like"/>
</dbReference>
<feature type="domain" description="DUF4283" evidence="2">
    <location>
        <begin position="60"/>
        <end position="143"/>
    </location>
</feature>
<sequence length="307" mass="34851">MSRRFSWWVSFHLGFIYSYPLLFAFMESIITCKSPQKGKSFSCIETTVKLSPCASSVKALTSCCLYGKVIAPMNVDEATILDFVAKTWKKQISVVPMVDVMKTANLFKFGFETADGRNWALVNGPWCIHGYTLVLQAWSPSVDGTITLNVLRVWIQIHNQPHEYFSRENGYLLGGLVGKVVKLDLEDDKPATWTNFLKILVDIDVQKPLVSGCFFDLISGEKQWLQVKYVKIGIFVTNVAVSVINVGAVSYRLRLRWRRMMASHSPCSALGSPRPWLITTYSLDLRMVVLVLQRPQAWSNMEVRAHR</sequence>
<evidence type="ECO:0000313" key="3">
    <source>
        <dbReference type="EMBL" id="KAF4350306.1"/>
    </source>
</evidence>
<dbReference type="InterPro" id="IPR025558">
    <property type="entry name" value="DUF4283"/>
</dbReference>
<dbReference type="EMBL" id="JAATIP010000370">
    <property type="protein sequence ID" value="KAF4350306.1"/>
    <property type="molecule type" value="Genomic_DNA"/>
</dbReference>
<name>A0A7J6EK17_CANSA</name>
<keyword evidence="1" id="KW-0472">Membrane</keyword>
<evidence type="ECO:0000313" key="5">
    <source>
        <dbReference type="Proteomes" id="UP000525078"/>
    </source>
</evidence>
<dbReference type="Pfam" id="PF14111">
    <property type="entry name" value="DUF4283"/>
    <property type="match status" value="1"/>
</dbReference>
<protein>
    <recommendedName>
        <fullName evidence="2">DUF4283 domain-containing protein</fullName>
    </recommendedName>
</protein>
<dbReference type="AlphaFoldDB" id="A0A7J6EK17"/>
<dbReference type="PANTHER" id="PTHR31286:SF167">
    <property type="entry name" value="OS09G0268800 PROTEIN"/>
    <property type="match status" value="1"/>
</dbReference>
<proteinExistence type="predicted"/>
<gene>
    <name evidence="3" type="ORF">F8388_001326</name>
    <name evidence="4" type="ORF">G4B88_009613</name>
</gene>
<evidence type="ECO:0000256" key="1">
    <source>
        <dbReference type="SAM" id="Phobius"/>
    </source>
</evidence>
<dbReference type="EMBL" id="JAATIQ010000392">
    <property type="protein sequence ID" value="KAF4358050.1"/>
    <property type="molecule type" value="Genomic_DNA"/>
</dbReference>
<keyword evidence="1" id="KW-1133">Transmembrane helix</keyword>